<reference evidence="3" key="2">
    <citation type="submission" date="2020-09" db="EMBL/GenBank/DDBJ databases">
        <authorList>
            <person name="Sun Q."/>
            <person name="Ohkuma M."/>
        </authorList>
    </citation>
    <scope>NUCLEOTIDE SEQUENCE</scope>
    <source>
        <strain evidence="3">JCM 4369</strain>
    </source>
</reference>
<proteinExistence type="predicted"/>
<feature type="transmembrane region" description="Helical" evidence="2">
    <location>
        <begin position="64"/>
        <end position="83"/>
    </location>
</feature>
<sequence>MGASALILFGGPVAAGTAAGYLSGGRLSRLTDVRLRWLWLLWLAAAVQVAQLATVSLPGTAGRLLRAPLLALVFALGLLWLGVNAQGRNRPFQTGVGLALTGAVLDALPIAVNGRMPYSLSSAAVAGLRAGSQTAKNVPAGRGTRLLALGDTIPVPPLHAVVSIGDVLLAIAAGLLVATAMQHPAHAAREGNQPCPPTPSPGSAWR</sequence>
<keyword evidence="2" id="KW-1133">Transmembrane helix</keyword>
<reference evidence="3" key="1">
    <citation type="journal article" date="2014" name="Int. J. Syst. Evol. Microbiol.">
        <title>Complete genome sequence of Corynebacterium casei LMG S-19264T (=DSM 44701T), isolated from a smear-ripened cheese.</title>
        <authorList>
            <consortium name="US DOE Joint Genome Institute (JGI-PGF)"/>
            <person name="Walter F."/>
            <person name="Albersmeier A."/>
            <person name="Kalinowski J."/>
            <person name="Ruckert C."/>
        </authorList>
    </citation>
    <scope>NUCLEOTIDE SEQUENCE</scope>
    <source>
        <strain evidence="3">JCM 4369</strain>
    </source>
</reference>
<feature type="region of interest" description="Disordered" evidence="1">
    <location>
        <begin position="187"/>
        <end position="206"/>
    </location>
</feature>
<evidence type="ECO:0000256" key="2">
    <source>
        <dbReference type="SAM" id="Phobius"/>
    </source>
</evidence>
<dbReference type="RefSeq" id="WP_191873984.1">
    <property type="nucleotide sequence ID" value="NZ_BMTD01000005.1"/>
</dbReference>
<gene>
    <name evidence="3" type="ORF">GCM10010260_30000</name>
</gene>
<organism evidence="3 4">
    <name type="scientific">Streptomyces filipinensis</name>
    <dbReference type="NCBI Taxonomy" id="66887"/>
    <lineage>
        <taxon>Bacteria</taxon>
        <taxon>Bacillati</taxon>
        <taxon>Actinomycetota</taxon>
        <taxon>Actinomycetes</taxon>
        <taxon>Kitasatosporales</taxon>
        <taxon>Streptomycetaceae</taxon>
        <taxon>Streptomyces</taxon>
    </lineage>
</organism>
<keyword evidence="2" id="KW-0472">Membrane</keyword>
<protein>
    <recommendedName>
        <fullName evidence="5">DUF5317 domain-containing protein</fullName>
    </recommendedName>
</protein>
<evidence type="ECO:0000313" key="3">
    <source>
        <dbReference type="EMBL" id="GGU93159.1"/>
    </source>
</evidence>
<feature type="transmembrane region" description="Helical" evidence="2">
    <location>
        <begin position="39"/>
        <end position="57"/>
    </location>
</feature>
<accession>A0A918IBT8</accession>
<dbReference type="Proteomes" id="UP000618795">
    <property type="component" value="Unassembled WGS sequence"/>
</dbReference>
<evidence type="ECO:0000256" key="1">
    <source>
        <dbReference type="SAM" id="MobiDB-lite"/>
    </source>
</evidence>
<dbReference type="AlphaFoldDB" id="A0A918IBT8"/>
<feature type="transmembrane region" description="Helical" evidence="2">
    <location>
        <begin position="95"/>
        <end position="112"/>
    </location>
</feature>
<dbReference type="InterPro" id="IPR035168">
    <property type="entry name" value="DUF5317"/>
</dbReference>
<dbReference type="EMBL" id="BMTD01000005">
    <property type="protein sequence ID" value="GGU93159.1"/>
    <property type="molecule type" value="Genomic_DNA"/>
</dbReference>
<comment type="caution">
    <text evidence="3">The sequence shown here is derived from an EMBL/GenBank/DDBJ whole genome shotgun (WGS) entry which is preliminary data.</text>
</comment>
<name>A0A918IBT8_9ACTN</name>
<evidence type="ECO:0000313" key="4">
    <source>
        <dbReference type="Proteomes" id="UP000618795"/>
    </source>
</evidence>
<evidence type="ECO:0008006" key="5">
    <source>
        <dbReference type="Google" id="ProtNLM"/>
    </source>
</evidence>
<keyword evidence="2" id="KW-0812">Transmembrane</keyword>
<keyword evidence="4" id="KW-1185">Reference proteome</keyword>
<dbReference type="Pfam" id="PF17248">
    <property type="entry name" value="DUF5317"/>
    <property type="match status" value="1"/>
</dbReference>